<accession>A0ABQ5JBF0</accession>
<dbReference type="Proteomes" id="UP001151760">
    <property type="component" value="Unassembled WGS sequence"/>
</dbReference>
<protein>
    <submittedName>
        <fullName evidence="1">Uncharacterized protein</fullName>
    </submittedName>
</protein>
<organism evidence="1 2">
    <name type="scientific">Tanacetum coccineum</name>
    <dbReference type="NCBI Taxonomy" id="301880"/>
    <lineage>
        <taxon>Eukaryota</taxon>
        <taxon>Viridiplantae</taxon>
        <taxon>Streptophyta</taxon>
        <taxon>Embryophyta</taxon>
        <taxon>Tracheophyta</taxon>
        <taxon>Spermatophyta</taxon>
        <taxon>Magnoliopsida</taxon>
        <taxon>eudicotyledons</taxon>
        <taxon>Gunneridae</taxon>
        <taxon>Pentapetalae</taxon>
        <taxon>asterids</taxon>
        <taxon>campanulids</taxon>
        <taxon>Asterales</taxon>
        <taxon>Asteraceae</taxon>
        <taxon>Asteroideae</taxon>
        <taxon>Anthemideae</taxon>
        <taxon>Anthemidinae</taxon>
        <taxon>Tanacetum</taxon>
    </lineage>
</organism>
<comment type="caution">
    <text evidence="1">The sequence shown here is derived from an EMBL/GenBank/DDBJ whole genome shotgun (WGS) entry which is preliminary data.</text>
</comment>
<name>A0ABQ5JBF0_9ASTR</name>
<sequence length="264" mass="29630">MRIEKSLNITFVESLPEPKLSPSVDEDRINEPIVQDPIRFPSLEANVSESGYPKSIKEARGHLIEQVIGERMVPPDILLGSLDNVLDNKIFDTASNDSHPSNVEMYLNDEKYDGDNMIIRQTPNEETRTGIDNTREENMAMFMSFNDVIKLLLSVATNMSCIVKNGIGKEGAKDNFKKKMLEVIRVMNSLIHVYKFPNGKLTHARLKHAYMLVACVALFLFVASSSQEHFEGGEGKQRARAYEGEDKLLKLGEDKVQASAKLQG</sequence>
<dbReference type="EMBL" id="BQNB010021767">
    <property type="protein sequence ID" value="GJU09881.1"/>
    <property type="molecule type" value="Genomic_DNA"/>
</dbReference>
<evidence type="ECO:0000313" key="2">
    <source>
        <dbReference type="Proteomes" id="UP001151760"/>
    </source>
</evidence>
<keyword evidence="2" id="KW-1185">Reference proteome</keyword>
<reference evidence="1" key="1">
    <citation type="journal article" date="2022" name="Int. J. Mol. Sci.">
        <title>Draft Genome of Tanacetum Coccineum: Genomic Comparison of Closely Related Tanacetum-Family Plants.</title>
        <authorList>
            <person name="Yamashiro T."/>
            <person name="Shiraishi A."/>
            <person name="Nakayama K."/>
            <person name="Satake H."/>
        </authorList>
    </citation>
    <scope>NUCLEOTIDE SEQUENCE</scope>
</reference>
<reference evidence="1" key="2">
    <citation type="submission" date="2022-01" db="EMBL/GenBank/DDBJ databases">
        <authorList>
            <person name="Yamashiro T."/>
            <person name="Shiraishi A."/>
            <person name="Satake H."/>
            <person name="Nakayama K."/>
        </authorList>
    </citation>
    <scope>NUCLEOTIDE SEQUENCE</scope>
</reference>
<gene>
    <name evidence="1" type="ORF">Tco_1132277</name>
</gene>
<proteinExistence type="predicted"/>
<evidence type="ECO:0000313" key="1">
    <source>
        <dbReference type="EMBL" id="GJU09881.1"/>
    </source>
</evidence>